<dbReference type="Gene3D" id="2.60.120.10">
    <property type="entry name" value="Jelly Rolls"/>
    <property type="match status" value="1"/>
</dbReference>
<name>A0A364Y2T0_9BACT</name>
<evidence type="ECO:0000313" key="3">
    <source>
        <dbReference type="Proteomes" id="UP000251889"/>
    </source>
</evidence>
<feature type="domain" description="Cupin type-2" evidence="1">
    <location>
        <begin position="45"/>
        <end position="100"/>
    </location>
</feature>
<dbReference type="InterPro" id="IPR013096">
    <property type="entry name" value="Cupin_2"/>
</dbReference>
<dbReference type="InterPro" id="IPR011051">
    <property type="entry name" value="RmlC_Cupin_sf"/>
</dbReference>
<dbReference type="EMBL" id="QMFY01000007">
    <property type="protein sequence ID" value="RAW00407.1"/>
    <property type="molecule type" value="Genomic_DNA"/>
</dbReference>
<comment type="caution">
    <text evidence="2">The sequence shown here is derived from an EMBL/GenBank/DDBJ whole genome shotgun (WGS) entry which is preliminary data.</text>
</comment>
<dbReference type="Pfam" id="PF07883">
    <property type="entry name" value="Cupin_2"/>
    <property type="match status" value="1"/>
</dbReference>
<organism evidence="2 3">
    <name type="scientific">Pseudochryseolinea flava</name>
    <dbReference type="NCBI Taxonomy" id="2059302"/>
    <lineage>
        <taxon>Bacteria</taxon>
        <taxon>Pseudomonadati</taxon>
        <taxon>Bacteroidota</taxon>
        <taxon>Cytophagia</taxon>
        <taxon>Cytophagales</taxon>
        <taxon>Fulvivirgaceae</taxon>
        <taxon>Pseudochryseolinea</taxon>
    </lineage>
</organism>
<dbReference type="Proteomes" id="UP000251889">
    <property type="component" value="Unassembled WGS sequence"/>
</dbReference>
<evidence type="ECO:0000259" key="1">
    <source>
        <dbReference type="Pfam" id="PF07883"/>
    </source>
</evidence>
<gene>
    <name evidence="2" type="ORF">DQQ10_15260</name>
</gene>
<evidence type="ECO:0000313" key="2">
    <source>
        <dbReference type="EMBL" id="RAW00407.1"/>
    </source>
</evidence>
<sequence length="111" mass="12674">MPVLKYNETPAHQVKEGVNRKLLYLNDLMTVIIDFTNGPWDEPDAPHSHPHEQTCYLAEGEIIFICEGEPDQILKAGDMFSVPSNKLHTIQLLSKTARLVDSFNPIRRDFI</sequence>
<dbReference type="OrthoDB" id="9811153at2"/>
<dbReference type="InterPro" id="IPR014710">
    <property type="entry name" value="RmlC-like_jellyroll"/>
</dbReference>
<accession>A0A364Y2T0</accession>
<dbReference type="RefSeq" id="WP_112747749.1">
    <property type="nucleotide sequence ID" value="NZ_QMFY01000007.1"/>
</dbReference>
<reference evidence="2 3" key="1">
    <citation type="submission" date="2018-06" db="EMBL/GenBank/DDBJ databases">
        <title>Chryseolinea flavus sp. nov., a member of the phylum Bacteroidetes isolated from soil.</title>
        <authorList>
            <person name="Li Y."/>
            <person name="Wang J."/>
        </authorList>
    </citation>
    <scope>NUCLEOTIDE SEQUENCE [LARGE SCALE GENOMIC DNA]</scope>
    <source>
        <strain evidence="2 3">SDU1-6</strain>
    </source>
</reference>
<proteinExistence type="predicted"/>
<keyword evidence="3" id="KW-1185">Reference proteome</keyword>
<dbReference type="SUPFAM" id="SSF51182">
    <property type="entry name" value="RmlC-like cupins"/>
    <property type="match status" value="1"/>
</dbReference>
<dbReference type="AlphaFoldDB" id="A0A364Y2T0"/>
<protein>
    <recommendedName>
        <fullName evidence="1">Cupin type-2 domain-containing protein</fullName>
    </recommendedName>
</protein>